<evidence type="ECO:0000256" key="1">
    <source>
        <dbReference type="ARBA" id="ARBA00022598"/>
    </source>
</evidence>
<dbReference type="GO" id="GO:0046872">
    <property type="term" value="F:metal ion binding"/>
    <property type="evidence" value="ECO:0007669"/>
    <property type="project" value="InterPro"/>
</dbReference>
<gene>
    <name evidence="6" type="ORF">FXF49_06055</name>
</gene>
<proteinExistence type="predicted"/>
<evidence type="ECO:0000313" key="6">
    <source>
        <dbReference type="EMBL" id="TYB33470.1"/>
    </source>
</evidence>
<evidence type="ECO:0000256" key="4">
    <source>
        <dbReference type="PROSITE-ProRule" id="PRU00409"/>
    </source>
</evidence>
<dbReference type="Proteomes" id="UP000323337">
    <property type="component" value="Unassembled WGS sequence"/>
</dbReference>
<keyword evidence="2 4" id="KW-0547">Nucleotide-binding</keyword>
<dbReference type="GO" id="GO:0016874">
    <property type="term" value="F:ligase activity"/>
    <property type="evidence" value="ECO:0007669"/>
    <property type="project" value="UniProtKB-KW"/>
</dbReference>
<dbReference type="SUPFAM" id="SSF56059">
    <property type="entry name" value="Glutathione synthetase ATP-binding domain-like"/>
    <property type="match status" value="1"/>
</dbReference>
<evidence type="ECO:0000256" key="2">
    <source>
        <dbReference type="ARBA" id="ARBA00022741"/>
    </source>
</evidence>
<feature type="domain" description="ATP-grasp" evidence="5">
    <location>
        <begin position="107"/>
        <end position="324"/>
    </location>
</feature>
<dbReference type="Pfam" id="PF13535">
    <property type="entry name" value="ATP-grasp_4"/>
    <property type="match status" value="1"/>
</dbReference>
<dbReference type="InterPro" id="IPR052032">
    <property type="entry name" value="ATP-dep_AA_Ligase"/>
</dbReference>
<comment type="caution">
    <text evidence="6">The sequence shown here is derived from an EMBL/GenBank/DDBJ whole genome shotgun (WGS) entry which is preliminary data.</text>
</comment>
<dbReference type="PANTHER" id="PTHR43585:SF2">
    <property type="entry name" value="ATP-GRASP ENZYME FSQD"/>
    <property type="match status" value="1"/>
</dbReference>
<dbReference type="InterPro" id="IPR011761">
    <property type="entry name" value="ATP-grasp"/>
</dbReference>
<dbReference type="AlphaFoldDB" id="A0A5D0MPL4"/>
<name>A0A5D0MPL4_FLESI</name>
<organism evidence="6 7">
    <name type="scientific">Flexistipes sinusarabici</name>
    <dbReference type="NCBI Taxonomy" id="2352"/>
    <lineage>
        <taxon>Bacteria</taxon>
        <taxon>Pseudomonadati</taxon>
        <taxon>Deferribacterota</taxon>
        <taxon>Deferribacteres</taxon>
        <taxon>Deferribacterales</taxon>
        <taxon>Flexistipitaceae</taxon>
        <taxon>Flexistipes</taxon>
    </lineage>
</organism>
<evidence type="ECO:0000259" key="5">
    <source>
        <dbReference type="PROSITE" id="PS50975"/>
    </source>
</evidence>
<evidence type="ECO:0000256" key="3">
    <source>
        <dbReference type="ARBA" id="ARBA00022840"/>
    </source>
</evidence>
<dbReference type="PANTHER" id="PTHR43585">
    <property type="entry name" value="FUMIPYRROLE BIOSYNTHESIS PROTEIN C"/>
    <property type="match status" value="1"/>
</dbReference>
<sequence>MKYNIFVIGLDDFHLSLLENINDGRDYTFNNLLPYNMIINPPKYDMDKIISLGKKELNDFKEDIHGIIGHWDFPTTSLLPVFRKYCGLDGPRLENVLITENKYWTRIRSKKSIPGCTPAFEAVNPFDINCTKNISLPYPFWLKPVVSFSSQMAFYIKDEEHLKEAIAQIKRGIGRFGEPFEKFLELADMPEDIPVDVNGYYCIAEEPVVGKQCTAEGYVKDFKPNVYAIVDSYREGKFHSSFSRYQLPSNLPPAVKDRIRTKCIRITNEIGLNNTTFNIEIFWDKEKDKLCLLEINSRLSKSHSPIFEDVAGMTQHKVAIDIELGYEPEFSIKNGKYNVAAKFMLRRHEDGIVKRIPAEKEVCELENKFPGTRILIEVQEGDVLSELLGQDSYSYELAVIFMGGNNTKELLNNYERLKKELKFRIE</sequence>
<keyword evidence="1" id="KW-0436">Ligase</keyword>
<dbReference type="EMBL" id="VSIV01000140">
    <property type="protein sequence ID" value="TYB33470.1"/>
    <property type="molecule type" value="Genomic_DNA"/>
</dbReference>
<dbReference type="GO" id="GO:0005524">
    <property type="term" value="F:ATP binding"/>
    <property type="evidence" value="ECO:0007669"/>
    <property type="project" value="UniProtKB-UniRule"/>
</dbReference>
<dbReference type="PROSITE" id="PS50975">
    <property type="entry name" value="ATP_GRASP"/>
    <property type="match status" value="1"/>
</dbReference>
<reference evidence="6 7" key="1">
    <citation type="submission" date="2019-08" db="EMBL/GenBank/DDBJ databases">
        <title>Genomic characterization of a novel candidate phylum (ARYD3) from a high temperature, high salinity tertiary oil reservoir in north central Oklahoma, USA.</title>
        <authorList>
            <person name="Youssef N.H."/>
            <person name="Yadav A."/>
            <person name="Elshahed M.S."/>
        </authorList>
    </citation>
    <scope>NUCLEOTIDE SEQUENCE [LARGE SCALE GENOMIC DNA]</scope>
    <source>
        <strain evidence="6">ARYD1</strain>
    </source>
</reference>
<dbReference type="RefSeq" id="WP_303701017.1">
    <property type="nucleotide sequence ID" value="NZ_VSIV01000140.1"/>
</dbReference>
<accession>A0A5D0MPL4</accession>
<dbReference type="Gene3D" id="3.30.470.20">
    <property type="entry name" value="ATP-grasp fold, B domain"/>
    <property type="match status" value="1"/>
</dbReference>
<evidence type="ECO:0000313" key="7">
    <source>
        <dbReference type="Proteomes" id="UP000323337"/>
    </source>
</evidence>
<keyword evidence="3 4" id="KW-0067">ATP-binding</keyword>
<protein>
    <submittedName>
        <fullName evidence="6">ATP-grasp domain-containing protein</fullName>
    </submittedName>
</protein>